<dbReference type="Proteomes" id="UP001241377">
    <property type="component" value="Unassembled WGS sequence"/>
</dbReference>
<reference evidence="1" key="1">
    <citation type="submission" date="2023-04" db="EMBL/GenBank/DDBJ databases">
        <title>Draft Genome sequencing of Naganishia species isolated from polar environments using Oxford Nanopore Technology.</title>
        <authorList>
            <person name="Leo P."/>
            <person name="Venkateswaran K."/>
        </authorList>
    </citation>
    <scope>NUCLEOTIDE SEQUENCE</scope>
    <source>
        <strain evidence="1">MNA-CCFEE 5261</strain>
    </source>
</reference>
<evidence type="ECO:0000313" key="1">
    <source>
        <dbReference type="EMBL" id="KAJ9106878.1"/>
    </source>
</evidence>
<name>A0ACC2W653_9TREE</name>
<dbReference type="EMBL" id="JASBWR010000027">
    <property type="protein sequence ID" value="KAJ9106878.1"/>
    <property type="molecule type" value="Genomic_DNA"/>
</dbReference>
<gene>
    <name evidence="1" type="ORF">QFC19_003007</name>
</gene>
<protein>
    <submittedName>
        <fullName evidence="1">Uncharacterized protein</fullName>
    </submittedName>
</protein>
<accession>A0ACC2W653</accession>
<keyword evidence="2" id="KW-1185">Reference proteome</keyword>
<comment type="caution">
    <text evidence="1">The sequence shown here is derived from an EMBL/GenBank/DDBJ whole genome shotgun (WGS) entry which is preliminary data.</text>
</comment>
<sequence>MLRSQQHPTMESTKKRVRIPGIEDLDLTSADAQQPRKKTKKTAPSPGIVYISRLPPGMTHQKVKHILTGYGEIGRIYAQQKDAPLATANNQSRKRKHTSANYTEAWVEFKDKKIAKVVAEMLNASTIGGKKGDRWRDDIWTMKYLSGFKWEMLGEQVGEYPAAFEGDMSLVNLRWGRCIAYERQAHSARLRQELSKSRAEQSEYLRNVELARVLEKRKVKKQGKTGNQGNDTPQNPTAATSDKAQRVYKQKALVDKSIEGSRKQSHAGQTRGSGNADVMAGVLDNLF</sequence>
<organism evidence="1 2">
    <name type="scientific">Naganishia cerealis</name>
    <dbReference type="NCBI Taxonomy" id="610337"/>
    <lineage>
        <taxon>Eukaryota</taxon>
        <taxon>Fungi</taxon>
        <taxon>Dikarya</taxon>
        <taxon>Basidiomycota</taxon>
        <taxon>Agaricomycotina</taxon>
        <taxon>Tremellomycetes</taxon>
        <taxon>Filobasidiales</taxon>
        <taxon>Filobasidiaceae</taxon>
        <taxon>Naganishia</taxon>
    </lineage>
</organism>
<evidence type="ECO:0000313" key="2">
    <source>
        <dbReference type="Proteomes" id="UP001241377"/>
    </source>
</evidence>
<proteinExistence type="predicted"/>